<dbReference type="Proteomes" id="UP001567538">
    <property type="component" value="Unassembled WGS sequence"/>
</dbReference>
<dbReference type="AlphaFoldDB" id="A0ABD1G9K9"/>
<keyword evidence="3" id="KW-1185">Reference proteome</keyword>
<evidence type="ECO:0000313" key="2">
    <source>
        <dbReference type="EMBL" id="KAL1540823.1"/>
    </source>
</evidence>
<proteinExistence type="predicted"/>
<protein>
    <submittedName>
        <fullName evidence="2">Uncharacterized protein</fullName>
    </submittedName>
</protein>
<comment type="caution">
    <text evidence="2">The sequence shown here is derived from an EMBL/GenBank/DDBJ whole genome shotgun (WGS) entry which is preliminary data.</text>
</comment>
<gene>
    <name evidence="2" type="ORF">AAHA92_25116</name>
</gene>
<feature type="compositionally biased region" description="Basic residues" evidence="1">
    <location>
        <begin position="62"/>
        <end position="77"/>
    </location>
</feature>
<name>A0ABD1G9K9_SALDI</name>
<feature type="region of interest" description="Disordered" evidence="1">
    <location>
        <begin position="24"/>
        <end position="86"/>
    </location>
</feature>
<accession>A0ABD1G9K9</accession>
<evidence type="ECO:0000256" key="1">
    <source>
        <dbReference type="SAM" id="MobiDB-lite"/>
    </source>
</evidence>
<evidence type="ECO:0000313" key="3">
    <source>
        <dbReference type="Proteomes" id="UP001567538"/>
    </source>
</evidence>
<dbReference type="EMBL" id="JBEAFC010000009">
    <property type="protein sequence ID" value="KAL1540823.1"/>
    <property type="molecule type" value="Genomic_DNA"/>
</dbReference>
<organism evidence="2 3">
    <name type="scientific">Salvia divinorum</name>
    <name type="common">Maria pastora</name>
    <name type="synonym">Diviner's sage</name>
    <dbReference type="NCBI Taxonomy" id="28513"/>
    <lineage>
        <taxon>Eukaryota</taxon>
        <taxon>Viridiplantae</taxon>
        <taxon>Streptophyta</taxon>
        <taxon>Embryophyta</taxon>
        <taxon>Tracheophyta</taxon>
        <taxon>Spermatophyta</taxon>
        <taxon>Magnoliopsida</taxon>
        <taxon>eudicotyledons</taxon>
        <taxon>Gunneridae</taxon>
        <taxon>Pentapetalae</taxon>
        <taxon>asterids</taxon>
        <taxon>lamiids</taxon>
        <taxon>Lamiales</taxon>
        <taxon>Lamiaceae</taxon>
        <taxon>Nepetoideae</taxon>
        <taxon>Mentheae</taxon>
        <taxon>Salviinae</taxon>
        <taxon>Salvia</taxon>
        <taxon>Salvia subgen. Calosphace</taxon>
    </lineage>
</organism>
<reference evidence="2 3" key="1">
    <citation type="submission" date="2024-06" db="EMBL/GenBank/DDBJ databases">
        <title>A chromosome level genome sequence of Diviner's sage (Salvia divinorum).</title>
        <authorList>
            <person name="Ford S.A."/>
            <person name="Ro D.-K."/>
            <person name="Ness R.W."/>
            <person name="Phillips M.A."/>
        </authorList>
    </citation>
    <scope>NUCLEOTIDE SEQUENCE [LARGE SCALE GENOMIC DNA]</scope>
    <source>
        <strain evidence="2">SAF-2024a</strain>
        <tissue evidence="2">Leaf</tissue>
    </source>
</reference>
<sequence>MGINTTLSDSIRELDGTCRCLNFPKRPSPMEKSRHASQGQERGVVGGASQMRTCGGIWGGKKERRKEGKKKIKKEKLLRKEANDHC</sequence>